<dbReference type="EMBL" id="VKHP01000011">
    <property type="protein sequence ID" value="NEU95238.1"/>
    <property type="molecule type" value="Genomic_DNA"/>
</dbReference>
<accession>A0A6P1BA09</accession>
<keyword evidence="2" id="KW-1185">Reference proteome</keyword>
<gene>
    <name evidence="1" type="ORF">FNJ47_05180</name>
</gene>
<reference evidence="1 2" key="1">
    <citation type="journal article" date="2020" name="Arch. Microbiol.">
        <title>Bradyrhizobium uaiense sp. nov., a new highly efficient cowpea symbiont.</title>
        <authorList>
            <person name="Cabral Michel D."/>
            <person name="Azarias Guimaraes A."/>
            <person name="Martins da Costa E."/>
            <person name="Soares de Carvalho T."/>
            <person name="Balsanelli E."/>
            <person name="Willems A."/>
            <person name="Maltempi de Souza E."/>
            <person name="de Souza Moreira F.M."/>
        </authorList>
    </citation>
    <scope>NUCLEOTIDE SEQUENCE [LARGE SCALE GENOMIC DNA]</scope>
    <source>
        <strain evidence="1 2">UFLA 03-164</strain>
    </source>
</reference>
<dbReference type="RefSeq" id="WP_163151265.1">
    <property type="nucleotide sequence ID" value="NZ_VKHP01000011.1"/>
</dbReference>
<dbReference type="AlphaFoldDB" id="A0A6P1BA09"/>
<name>A0A6P1BA09_9BRAD</name>
<sequence>MEAMAKISDVVYAASVDKAGGSDHSHSSDGHLDLKLAMACEVSVAAKSEQMIVDGGFGCFCNRLASRISLETGVRR</sequence>
<evidence type="ECO:0000313" key="1">
    <source>
        <dbReference type="EMBL" id="NEU95238.1"/>
    </source>
</evidence>
<organism evidence="1 2">
    <name type="scientific">Bradyrhizobium uaiense</name>
    <dbReference type="NCBI Taxonomy" id="2594946"/>
    <lineage>
        <taxon>Bacteria</taxon>
        <taxon>Pseudomonadati</taxon>
        <taxon>Pseudomonadota</taxon>
        <taxon>Alphaproteobacteria</taxon>
        <taxon>Hyphomicrobiales</taxon>
        <taxon>Nitrobacteraceae</taxon>
        <taxon>Bradyrhizobium</taxon>
    </lineage>
</organism>
<protein>
    <submittedName>
        <fullName evidence="1">Uncharacterized protein</fullName>
    </submittedName>
</protein>
<proteinExistence type="predicted"/>
<dbReference type="Proteomes" id="UP000468531">
    <property type="component" value="Unassembled WGS sequence"/>
</dbReference>
<evidence type="ECO:0000313" key="2">
    <source>
        <dbReference type="Proteomes" id="UP000468531"/>
    </source>
</evidence>
<dbReference type="Gene3D" id="2.20.25.10">
    <property type="match status" value="1"/>
</dbReference>
<comment type="caution">
    <text evidence="1">The sequence shown here is derived from an EMBL/GenBank/DDBJ whole genome shotgun (WGS) entry which is preliminary data.</text>
</comment>